<evidence type="ECO:0000313" key="3">
    <source>
        <dbReference type="EMBL" id="MBB6431598.1"/>
    </source>
</evidence>
<comment type="caution">
    <text evidence="3">The sequence shown here is derived from an EMBL/GenBank/DDBJ whole genome shotgun (WGS) entry which is preliminary data.</text>
</comment>
<keyword evidence="2" id="KW-1133">Transmembrane helix</keyword>
<keyword evidence="2" id="KW-0472">Membrane</keyword>
<evidence type="ECO:0000256" key="1">
    <source>
        <dbReference type="SAM" id="MobiDB-lite"/>
    </source>
</evidence>
<feature type="transmembrane region" description="Helical" evidence="2">
    <location>
        <begin position="450"/>
        <end position="470"/>
    </location>
</feature>
<name>A0A7X0LN29_9BACT</name>
<gene>
    <name evidence="3" type="ORF">HNQ40_003404</name>
</gene>
<keyword evidence="2" id="KW-0812">Transmembrane</keyword>
<dbReference type="Proteomes" id="UP000541810">
    <property type="component" value="Unassembled WGS sequence"/>
</dbReference>
<dbReference type="RefSeq" id="WP_184679054.1">
    <property type="nucleotide sequence ID" value="NZ_JACHGY010000001.1"/>
</dbReference>
<accession>A0A7X0LN29</accession>
<feature type="transmembrane region" description="Helical" evidence="2">
    <location>
        <begin position="417"/>
        <end position="438"/>
    </location>
</feature>
<organism evidence="3 4">
    <name type="scientific">Algisphaera agarilytica</name>
    <dbReference type="NCBI Taxonomy" id="1385975"/>
    <lineage>
        <taxon>Bacteria</taxon>
        <taxon>Pseudomonadati</taxon>
        <taxon>Planctomycetota</taxon>
        <taxon>Phycisphaerae</taxon>
        <taxon>Phycisphaerales</taxon>
        <taxon>Phycisphaeraceae</taxon>
        <taxon>Algisphaera</taxon>
    </lineage>
</organism>
<dbReference type="AlphaFoldDB" id="A0A7X0LN29"/>
<dbReference type="EMBL" id="JACHGY010000001">
    <property type="protein sequence ID" value="MBB6431598.1"/>
    <property type="molecule type" value="Genomic_DNA"/>
</dbReference>
<reference evidence="3 4" key="1">
    <citation type="submission" date="2020-08" db="EMBL/GenBank/DDBJ databases">
        <title>Genomic Encyclopedia of Type Strains, Phase IV (KMG-IV): sequencing the most valuable type-strain genomes for metagenomic binning, comparative biology and taxonomic classification.</title>
        <authorList>
            <person name="Goeker M."/>
        </authorList>
    </citation>
    <scope>NUCLEOTIDE SEQUENCE [LARGE SCALE GENOMIC DNA]</scope>
    <source>
        <strain evidence="3 4">DSM 103725</strain>
    </source>
</reference>
<protein>
    <submittedName>
        <fullName evidence="3">Uncharacterized protein</fullName>
    </submittedName>
</protein>
<evidence type="ECO:0000256" key="2">
    <source>
        <dbReference type="SAM" id="Phobius"/>
    </source>
</evidence>
<feature type="transmembrane region" description="Helical" evidence="2">
    <location>
        <begin position="47"/>
        <end position="70"/>
    </location>
</feature>
<feature type="region of interest" description="Disordered" evidence="1">
    <location>
        <begin position="380"/>
        <end position="400"/>
    </location>
</feature>
<proteinExistence type="predicted"/>
<keyword evidence="4" id="KW-1185">Reference proteome</keyword>
<feature type="transmembrane region" description="Helical" evidence="2">
    <location>
        <begin position="12"/>
        <end position="35"/>
    </location>
</feature>
<evidence type="ECO:0000313" key="4">
    <source>
        <dbReference type="Proteomes" id="UP000541810"/>
    </source>
</evidence>
<sequence>MNVTLLAQSPVVVSFAALFILLLVGILMAGFVMLVVTAIKRKNSTGLWVAVALFAMMFFVLPLGMVFLSVQRTATVQQHNAAYLQTESERQREAFREELTARPVPQPAVPLVAVEPPNISVAPTEWQPATEIMPDAEVDFYPSQREAEQAIAAAIVEAYGQPWRLPLTLIHSMEGPPTDTYQTAADAIRELGITARAVRPSVSNHTRQHGILLTLNPPTPESPIGMYHARDEHQTDAVPFAFSARFVDKPWLTDLSAYRITHDSPKLMMGFSLNPESTAEDAETAALRAVAAKLAPRVADQRGGSPSDYDSSILYPELDSIVRNLRRLNLVEDQFTQRLERSYGSVFRHAVLVDANPQVLKLLYQGGNFTWVDIPPQQQLAQAPRPSGTPPNGQPAYAAADYSPAPSAPMRPVIFSYVLRVLGLGVLVGITLLIYRVLDNWTLGYRQGALSVTVIAVILGGALLLGLLWMA</sequence>